<gene>
    <name evidence="2" type="ORF">ONB1V03_LOCUS16523</name>
</gene>
<protein>
    <recommendedName>
        <fullName evidence="1">Serine aminopeptidase S33 domain-containing protein</fullName>
    </recommendedName>
</protein>
<organism evidence="2">
    <name type="scientific">Oppiella nova</name>
    <dbReference type="NCBI Taxonomy" id="334625"/>
    <lineage>
        <taxon>Eukaryota</taxon>
        <taxon>Metazoa</taxon>
        <taxon>Ecdysozoa</taxon>
        <taxon>Arthropoda</taxon>
        <taxon>Chelicerata</taxon>
        <taxon>Arachnida</taxon>
        <taxon>Acari</taxon>
        <taxon>Acariformes</taxon>
        <taxon>Sarcoptiformes</taxon>
        <taxon>Oribatida</taxon>
        <taxon>Brachypylina</taxon>
        <taxon>Oppioidea</taxon>
        <taxon>Oppiidae</taxon>
        <taxon>Oppiella</taxon>
    </lineage>
</organism>
<evidence type="ECO:0000313" key="3">
    <source>
        <dbReference type="Proteomes" id="UP000728032"/>
    </source>
</evidence>
<dbReference type="AlphaFoldDB" id="A0A7R9MGU6"/>
<dbReference type="SUPFAM" id="SSF53474">
    <property type="entry name" value="alpha/beta-Hydrolases"/>
    <property type="match status" value="1"/>
</dbReference>
<proteinExistence type="predicted"/>
<dbReference type="Pfam" id="PF12146">
    <property type="entry name" value="Hydrolase_4"/>
    <property type="match status" value="1"/>
</dbReference>
<dbReference type="PANTHER" id="PTHR12277:SF81">
    <property type="entry name" value="PROTEIN ABHD13"/>
    <property type="match status" value="1"/>
</dbReference>
<dbReference type="EMBL" id="OC933648">
    <property type="protein sequence ID" value="CAD7659952.1"/>
    <property type="molecule type" value="Genomic_DNA"/>
</dbReference>
<feature type="domain" description="Serine aminopeptidase S33" evidence="1">
    <location>
        <begin position="79"/>
        <end position="189"/>
    </location>
</feature>
<dbReference type="Gene3D" id="3.40.50.1820">
    <property type="entry name" value="alpha/beta hydrolase"/>
    <property type="match status" value="1"/>
</dbReference>
<reference evidence="2" key="1">
    <citation type="submission" date="2020-11" db="EMBL/GenBank/DDBJ databases">
        <authorList>
            <person name="Tran Van P."/>
        </authorList>
    </citation>
    <scope>NUCLEOTIDE SEQUENCE</scope>
</reference>
<dbReference type="PANTHER" id="PTHR12277">
    <property type="entry name" value="ALPHA/BETA HYDROLASE DOMAIN-CONTAINING PROTEIN"/>
    <property type="match status" value="1"/>
</dbReference>
<evidence type="ECO:0000313" key="2">
    <source>
        <dbReference type="EMBL" id="CAD7659952.1"/>
    </source>
</evidence>
<dbReference type="Proteomes" id="UP000728032">
    <property type="component" value="Unassembled WGS sequence"/>
</dbReference>
<accession>A0A7R9MGU6</accession>
<evidence type="ECO:0000259" key="1">
    <source>
        <dbReference type="Pfam" id="PF12146"/>
    </source>
</evidence>
<sequence>MLSALKDVINQVFVQFMPPLPRKSYTYECDDVSSRYAIRLKHGTEWFHCHRYPEKFEAFFVDSKSGNRIACLYVKAFENPKYTILFSHGGTVDLGNVCNFFYTLANRLNCNIFSYDYSGFGESTGKPTEKNVYGDAESAWEALTTKYGVSADKVVLYGQSLGTAASVFLAKKHTVKGVILHSPFLSIARIFLPAMHGDSSSSRFYDSFTNVDNIGDIETKILIIHGTRDQIVPIAHAQRLHKLCKNPAPPLWVEGGGHDNLYTFEEYLNRLKKFVDFDVK</sequence>
<dbReference type="OrthoDB" id="446723at2759"/>
<dbReference type="InterPro" id="IPR029058">
    <property type="entry name" value="AB_hydrolase_fold"/>
</dbReference>
<dbReference type="EMBL" id="CAJPVJ010018823">
    <property type="protein sequence ID" value="CAG2177090.1"/>
    <property type="molecule type" value="Genomic_DNA"/>
</dbReference>
<dbReference type="InterPro" id="IPR022742">
    <property type="entry name" value="Hydrolase_4"/>
</dbReference>
<name>A0A7R9MGU6_9ACAR</name>
<keyword evidence="3" id="KW-1185">Reference proteome</keyword>